<name>A0AAF0CNT4_9BACT</name>
<evidence type="ECO:0000256" key="1">
    <source>
        <dbReference type="SAM" id="Phobius"/>
    </source>
</evidence>
<organism evidence="2 3">
    <name type="scientific">Synoicihabitans lomoniglobus</name>
    <dbReference type="NCBI Taxonomy" id="2909285"/>
    <lineage>
        <taxon>Bacteria</taxon>
        <taxon>Pseudomonadati</taxon>
        <taxon>Verrucomicrobiota</taxon>
        <taxon>Opitutia</taxon>
        <taxon>Opitutales</taxon>
        <taxon>Opitutaceae</taxon>
        <taxon>Synoicihabitans</taxon>
    </lineage>
</organism>
<keyword evidence="1" id="KW-1133">Transmembrane helix</keyword>
<keyword evidence="1" id="KW-0812">Transmembrane</keyword>
<accession>A0AAF0CNT4</accession>
<feature type="transmembrane region" description="Helical" evidence="1">
    <location>
        <begin position="44"/>
        <end position="67"/>
    </location>
</feature>
<protein>
    <submittedName>
        <fullName evidence="2">Uncharacterized protein</fullName>
    </submittedName>
</protein>
<gene>
    <name evidence="2" type="ORF">PXH66_20870</name>
</gene>
<keyword evidence="1" id="KW-0472">Membrane</keyword>
<feature type="transmembrane region" description="Helical" evidence="1">
    <location>
        <begin position="215"/>
        <end position="234"/>
    </location>
</feature>
<dbReference type="Proteomes" id="UP001218638">
    <property type="component" value="Chromosome"/>
</dbReference>
<evidence type="ECO:0000313" key="3">
    <source>
        <dbReference type="Proteomes" id="UP001218638"/>
    </source>
</evidence>
<dbReference type="EMBL" id="CP119075">
    <property type="protein sequence ID" value="WED64805.1"/>
    <property type="molecule type" value="Genomic_DNA"/>
</dbReference>
<keyword evidence="3" id="KW-1185">Reference proteome</keyword>
<evidence type="ECO:0000313" key="2">
    <source>
        <dbReference type="EMBL" id="WED64805.1"/>
    </source>
</evidence>
<sequence length="514" mass="56706">MTSFITAFRQDFLAIRWALGSWVIGLVVLQQLTNQSAAESRLGTYAIVFTLFTLVVSGFTIFTRIVFNHPPVDDRGAWRTRPFKGSFIGIEKLVTCSVAILGPLLWFGWSSRLNGFHSRLFNFSADTFTSPHLLVPAMIIALYVASLCRSTKTLAITGMALGSLVVVGGYLHHWVLLRLALLTYSATGLWLAKVILCVGLGTLMIRQYVRQNTTVHAFAGVAVLLAVGLVSLAMPNPHRTIPVLFASGESVQVESVTVFPADQSPPAHPFAAQDAYWREQGHPPRIATPMIARVRLDGFDPGHLWRLHSWNFNSSGRGHRYWPPSLVGAGLFPLSTVANQIGLQGYRFQEGENTSMNIVFERLSHDDAPSVPPPARVFHFSVQRLKLRRVGEAPLHVDRSSLHATNTGLEILQIDPDQGWFVARFSNPDFENRRITLGWDRATEPLLVAVNDATQDATIVRPLPPTMAELRARTPDSPQRFTLPNLPGDIRIIAIIGDVTGALYLPSSVAKPSD</sequence>
<dbReference type="AlphaFoldDB" id="A0AAF0CNT4"/>
<feature type="transmembrane region" description="Helical" evidence="1">
    <location>
        <begin position="181"/>
        <end position="203"/>
    </location>
</feature>
<feature type="transmembrane region" description="Helical" evidence="1">
    <location>
        <begin position="129"/>
        <end position="147"/>
    </location>
</feature>
<feature type="transmembrane region" description="Helical" evidence="1">
    <location>
        <begin position="12"/>
        <end position="32"/>
    </location>
</feature>
<feature type="transmembrane region" description="Helical" evidence="1">
    <location>
        <begin position="154"/>
        <end position="175"/>
    </location>
</feature>
<proteinExistence type="predicted"/>
<dbReference type="RefSeq" id="WP_330932138.1">
    <property type="nucleotide sequence ID" value="NZ_CP119075.1"/>
</dbReference>
<dbReference type="KEGG" id="slom:PXH66_20870"/>
<feature type="transmembrane region" description="Helical" evidence="1">
    <location>
        <begin position="88"/>
        <end position="109"/>
    </location>
</feature>
<reference evidence="2" key="1">
    <citation type="submission" date="2023-03" db="EMBL/GenBank/DDBJ databases">
        <title>Lomoglobus Profundus gen. nov., sp. nov., a novel member of the phylum Verrucomicrobia, isolated from deep-marine sediment of South China Sea.</title>
        <authorList>
            <person name="Ahmad T."/>
            <person name="Ishaq S.E."/>
            <person name="Wang F."/>
        </authorList>
    </citation>
    <scope>NUCLEOTIDE SEQUENCE</scope>
    <source>
        <strain evidence="2">LMO-M01</strain>
    </source>
</reference>